<dbReference type="Proteomes" id="UP000277007">
    <property type="component" value="Unassembled WGS sequence"/>
</dbReference>
<accession>A0A3S0K9X8</accession>
<organism evidence="1 2">
    <name type="scientific">Azospirillum griseum</name>
    <dbReference type="NCBI Taxonomy" id="2496639"/>
    <lineage>
        <taxon>Bacteria</taxon>
        <taxon>Pseudomonadati</taxon>
        <taxon>Pseudomonadota</taxon>
        <taxon>Alphaproteobacteria</taxon>
        <taxon>Rhodospirillales</taxon>
        <taxon>Azospirillaceae</taxon>
        <taxon>Azospirillum</taxon>
    </lineage>
</organism>
<dbReference type="RefSeq" id="WP_126617286.1">
    <property type="nucleotide sequence ID" value="NZ_JBHUCY010000021.1"/>
</dbReference>
<name>A0A3S0K9X8_9PROT</name>
<comment type="caution">
    <text evidence="1">The sequence shown here is derived from an EMBL/GenBank/DDBJ whole genome shotgun (WGS) entry which is preliminary data.</text>
</comment>
<dbReference type="AlphaFoldDB" id="A0A3S0K9X8"/>
<gene>
    <name evidence="1" type="ORF">EJ903_16210</name>
</gene>
<evidence type="ECO:0000313" key="1">
    <source>
        <dbReference type="EMBL" id="RTR18391.1"/>
    </source>
</evidence>
<evidence type="ECO:0000313" key="2">
    <source>
        <dbReference type="Proteomes" id="UP000277007"/>
    </source>
</evidence>
<keyword evidence="2" id="KW-1185">Reference proteome</keyword>
<dbReference type="OrthoDB" id="5625447at2"/>
<proteinExistence type="predicted"/>
<sequence>MLTIDDCIGLCDLTKAEVDAIAEHEHVPEIVAAEMACCLAHCVGGPMRIAEIIVDDIADARAHGHNRHAEELVVVLRDFVVAHSPQLG</sequence>
<protein>
    <submittedName>
        <fullName evidence="1">Uncharacterized protein</fullName>
    </submittedName>
</protein>
<reference evidence="1 2" key="1">
    <citation type="submission" date="2018-12" db="EMBL/GenBank/DDBJ databases">
        <authorList>
            <person name="Yang Y."/>
        </authorList>
    </citation>
    <scope>NUCLEOTIDE SEQUENCE [LARGE SCALE GENOMIC DNA]</scope>
    <source>
        <strain evidence="1 2">L-25-5w-1</strain>
    </source>
</reference>
<dbReference type="EMBL" id="RXMA01000015">
    <property type="protein sequence ID" value="RTR18391.1"/>
    <property type="molecule type" value="Genomic_DNA"/>
</dbReference>